<dbReference type="EMBL" id="CAJOBC010088243">
    <property type="protein sequence ID" value="CAF4366261.1"/>
    <property type="molecule type" value="Genomic_DNA"/>
</dbReference>
<name>A0A815TD54_9BILA</name>
<organism evidence="1 3">
    <name type="scientific">Didymodactylos carnosus</name>
    <dbReference type="NCBI Taxonomy" id="1234261"/>
    <lineage>
        <taxon>Eukaryota</taxon>
        <taxon>Metazoa</taxon>
        <taxon>Spiralia</taxon>
        <taxon>Gnathifera</taxon>
        <taxon>Rotifera</taxon>
        <taxon>Eurotatoria</taxon>
        <taxon>Bdelloidea</taxon>
        <taxon>Philodinida</taxon>
        <taxon>Philodinidae</taxon>
        <taxon>Didymodactylos</taxon>
    </lineage>
</organism>
<protein>
    <submittedName>
        <fullName evidence="1">Uncharacterized protein</fullName>
    </submittedName>
</protein>
<gene>
    <name evidence="1" type="ORF">GPM918_LOCUS36849</name>
    <name evidence="2" type="ORF">SRO942_LOCUS37603</name>
</gene>
<sequence>MDTDIWDATQHSFPPMENNAFFIVTRETVAPYDINYINNNTEITPGNPGDFLFLARHIVKRLGKFFEENDEKEFL</sequence>
<comment type="caution">
    <text evidence="1">The sequence shown here is derived from an EMBL/GenBank/DDBJ whole genome shotgun (WGS) entry which is preliminary data.</text>
</comment>
<dbReference type="EMBL" id="CAJNOQ010022712">
    <property type="protein sequence ID" value="CAF1504860.1"/>
    <property type="molecule type" value="Genomic_DNA"/>
</dbReference>
<keyword evidence="3" id="KW-1185">Reference proteome</keyword>
<dbReference type="Proteomes" id="UP000681722">
    <property type="component" value="Unassembled WGS sequence"/>
</dbReference>
<feature type="non-terminal residue" evidence="1">
    <location>
        <position position="1"/>
    </location>
</feature>
<accession>A0A815TD54</accession>
<evidence type="ECO:0000313" key="3">
    <source>
        <dbReference type="Proteomes" id="UP000663829"/>
    </source>
</evidence>
<evidence type="ECO:0000313" key="1">
    <source>
        <dbReference type="EMBL" id="CAF1504860.1"/>
    </source>
</evidence>
<reference evidence="1" key="1">
    <citation type="submission" date="2021-02" db="EMBL/GenBank/DDBJ databases">
        <authorList>
            <person name="Nowell W R."/>
        </authorList>
    </citation>
    <scope>NUCLEOTIDE SEQUENCE</scope>
</reference>
<proteinExistence type="predicted"/>
<dbReference type="AlphaFoldDB" id="A0A815TD54"/>
<evidence type="ECO:0000313" key="2">
    <source>
        <dbReference type="EMBL" id="CAF4366261.1"/>
    </source>
</evidence>
<dbReference type="Proteomes" id="UP000663829">
    <property type="component" value="Unassembled WGS sequence"/>
</dbReference>